<evidence type="ECO:0000256" key="2">
    <source>
        <dbReference type="ARBA" id="ARBA00022840"/>
    </source>
</evidence>
<keyword evidence="2" id="KW-0067">ATP-binding</keyword>
<evidence type="ECO:0000259" key="5">
    <source>
        <dbReference type="SMART" id="SM00382"/>
    </source>
</evidence>
<dbReference type="GO" id="GO:0005524">
    <property type="term" value="F:ATP binding"/>
    <property type="evidence" value="ECO:0007669"/>
    <property type="project" value="UniProtKB-KW"/>
</dbReference>
<name>A0A9D5K0E6_9BACT</name>
<dbReference type="SUPFAM" id="SSF52540">
    <property type="entry name" value="P-loop containing nucleoside triphosphate hydrolases"/>
    <property type="match status" value="1"/>
</dbReference>
<dbReference type="PANTHER" id="PTHR42960">
    <property type="entry name" value="YCF46 PROTEIN"/>
    <property type="match status" value="1"/>
</dbReference>
<dbReference type="SMART" id="SM00382">
    <property type="entry name" value="AAA"/>
    <property type="match status" value="1"/>
</dbReference>
<evidence type="ECO:0000256" key="1">
    <source>
        <dbReference type="ARBA" id="ARBA00022741"/>
    </source>
</evidence>
<dbReference type="Proteomes" id="UP000649604">
    <property type="component" value="Unassembled WGS sequence"/>
</dbReference>
<dbReference type="InterPro" id="IPR052381">
    <property type="entry name" value="AAA_domain_protein"/>
</dbReference>
<gene>
    <name evidence="6" type="ORF">GF339_21040</name>
</gene>
<dbReference type="Gene3D" id="3.40.50.300">
    <property type="entry name" value="P-loop containing nucleotide triphosphate hydrolases"/>
    <property type="match status" value="1"/>
</dbReference>
<organism evidence="6 7">
    <name type="scientific">candidate division KSB3 bacterium</name>
    <dbReference type="NCBI Taxonomy" id="2044937"/>
    <lineage>
        <taxon>Bacteria</taxon>
        <taxon>candidate division KSB3</taxon>
    </lineage>
</organism>
<dbReference type="InterPro" id="IPR003959">
    <property type="entry name" value="ATPase_AAA_core"/>
</dbReference>
<accession>A0A9D5K0E6</accession>
<dbReference type="GO" id="GO:0016887">
    <property type="term" value="F:ATP hydrolysis activity"/>
    <property type="evidence" value="ECO:0007669"/>
    <property type="project" value="InterPro"/>
</dbReference>
<dbReference type="InterPro" id="IPR027417">
    <property type="entry name" value="P-loop_NTPase"/>
</dbReference>
<comment type="caution">
    <text evidence="6">The sequence shown here is derived from an EMBL/GenBank/DDBJ whole genome shotgun (WGS) entry which is preliminary data.</text>
</comment>
<reference evidence="6" key="1">
    <citation type="submission" date="2019-11" db="EMBL/GenBank/DDBJ databases">
        <title>Microbial mats filling the niche in hypersaline microbial mats.</title>
        <authorList>
            <person name="Wong H.L."/>
            <person name="Macleod F.I."/>
            <person name="White R.A. III"/>
            <person name="Burns B.P."/>
        </authorList>
    </citation>
    <scope>NUCLEOTIDE SEQUENCE</scope>
    <source>
        <strain evidence="6">Rbin_158</strain>
    </source>
</reference>
<protein>
    <recommendedName>
        <fullName evidence="4">Uncharacterized AAA domain-containing protein ycf46</fullName>
    </recommendedName>
</protein>
<dbReference type="CDD" id="cd19507">
    <property type="entry name" value="RecA-like_Ycf46-like"/>
    <property type="match status" value="1"/>
</dbReference>
<dbReference type="EMBL" id="WJJP01000685">
    <property type="protein sequence ID" value="MBD3327086.1"/>
    <property type="molecule type" value="Genomic_DNA"/>
</dbReference>
<dbReference type="AlphaFoldDB" id="A0A9D5K0E6"/>
<evidence type="ECO:0000313" key="7">
    <source>
        <dbReference type="Proteomes" id="UP000649604"/>
    </source>
</evidence>
<dbReference type="Pfam" id="PF00004">
    <property type="entry name" value="AAA"/>
    <property type="match status" value="1"/>
</dbReference>
<evidence type="ECO:0000256" key="4">
    <source>
        <dbReference type="ARBA" id="ARBA00040480"/>
    </source>
</evidence>
<sequence length="526" mass="59545">MQYSPETSLSSPIIQDVKLHIQARYPLIYLVSWEEARVIKILESIATEDDQRKRVYTWSKTRGLQNIALVADDETSSDPIDRHKESDPLQVLFEIIHSQERAIFLLLDFHPFLKNPEVVRRVRDAAQALKNIHKTIILLSPILELPHELSKEIVVFDLDLPSLKELSVALDAFITKAEADHRTQTIRLKKAQRERLLKASQGLTIDEMWSALNKSVVKHHTIGEATIPMMLAEKKQIIRKSGVLEYFSPEETFDHIGGVSALKRWLSKRDRAFTEDARKFGLPVPKGLLLVGVQGCGKSLTAKAVASQWRLPLLRFDLGKVFSGLVGASEENVRKAIKLAESIAPCILWIDEIEKGLSGSASSNFSDAGTAARVFGTFITWMQEKEKSVFVIATANDITLLPPELLRKGRFDEIFFVDLPRPEDRREIFRIHLTKRNRSPKDFNLEELQHHSDTFSGAEIEQVIISALYDAFEHRRPPTTADIIKSLQETVPLAQTMKERISALRTWAQTRARSASDPAEGGVWRG</sequence>
<dbReference type="Gene3D" id="1.10.8.60">
    <property type="match status" value="1"/>
</dbReference>
<proteinExistence type="inferred from homology"/>
<dbReference type="PANTHER" id="PTHR42960:SF1">
    <property type="entry name" value="YCF46 PROTEIN"/>
    <property type="match status" value="1"/>
</dbReference>
<comment type="similarity">
    <text evidence="3">Belongs to the AAA ATPase family. Highly divergent.</text>
</comment>
<evidence type="ECO:0000313" key="6">
    <source>
        <dbReference type="EMBL" id="MBD3327086.1"/>
    </source>
</evidence>
<keyword evidence="1" id="KW-0547">Nucleotide-binding</keyword>
<feature type="domain" description="AAA+ ATPase" evidence="5">
    <location>
        <begin position="284"/>
        <end position="421"/>
    </location>
</feature>
<evidence type="ECO:0000256" key="3">
    <source>
        <dbReference type="ARBA" id="ARBA00038088"/>
    </source>
</evidence>
<dbReference type="InterPro" id="IPR003593">
    <property type="entry name" value="AAA+_ATPase"/>
</dbReference>